<dbReference type="AlphaFoldDB" id="A0AAD9JF05"/>
<dbReference type="Gene3D" id="2.30.29.30">
    <property type="entry name" value="Pleckstrin-homology domain (PH domain)/Phosphotyrosine-binding domain (PTB)"/>
    <property type="match status" value="2"/>
</dbReference>
<evidence type="ECO:0000313" key="3">
    <source>
        <dbReference type="EMBL" id="KAK2151938.1"/>
    </source>
</evidence>
<dbReference type="InterPro" id="IPR011993">
    <property type="entry name" value="PH-like_dom_sf"/>
</dbReference>
<protein>
    <recommendedName>
        <fullName evidence="2">PH domain-containing protein</fullName>
    </recommendedName>
</protein>
<proteinExistence type="predicted"/>
<dbReference type="InterPro" id="IPR001849">
    <property type="entry name" value="PH_domain"/>
</dbReference>
<dbReference type="SUPFAM" id="SSF50729">
    <property type="entry name" value="PH domain-like"/>
    <property type="match status" value="2"/>
</dbReference>
<comment type="caution">
    <text evidence="3">The sequence shown here is derived from an EMBL/GenBank/DDBJ whole genome shotgun (WGS) entry which is preliminary data.</text>
</comment>
<dbReference type="EMBL" id="JAODUP010000345">
    <property type="protein sequence ID" value="KAK2151938.1"/>
    <property type="molecule type" value="Genomic_DNA"/>
</dbReference>
<dbReference type="PROSITE" id="PS50003">
    <property type="entry name" value="PH_DOMAIN"/>
    <property type="match status" value="2"/>
</dbReference>
<gene>
    <name evidence="3" type="ORF">LSH36_345g03007</name>
</gene>
<feature type="domain" description="PH" evidence="2">
    <location>
        <begin position="388"/>
        <end position="482"/>
    </location>
</feature>
<reference evidence="3" key="1">
    <citation type="journal article" date="2023" name="Mol. Biol. Evol.">
        <title>Third-Generation Sequencing Reveals the Adaptive Role of the Epigenome in Three Deep-Sea Polychaetes.</title>
        <authorList>
            <person name="Perez M."/>
            <person name="Aroh O."/>
            <person name="Sun Y."/>
            <person name="Lan Y."/>
            <person name="Juniper S.K."/>
            <person name="Young C.R."/>
            <person name="Angers B."/>
            <person name="Qian P.Y."/>
        </authorList>
    </citation>
    <scope>NUCLEOTIDE SEQUENCE</scope>
    <source>
        <strain evidence="3">P08H-3</strain>
    </source>
</reference>
<accession>A0AAD9JF05</accession>
<evidence type="ECO:0000256" key="1">
    <source>
        <dbReference type="SAM" id="MobiDB-lite"/>
    </source>
</evidence>
<sequence>MAVINSCGQIVAQDVILQNDIEHPDFTGWLYDLGSKERRWCVLADMLLCVFVKKEDVIPAKVILVSGSRIIRVLCNTAKHNALDPLKLVGMNFAGQSPDITVSGLLKYSFIVEDCFKKTECTFATDSEALLDRWILMLRLASNLDVDVFCDILNAEASPGLNRCPSQNADVAHKFCSASTTCVNSFPKYIPTMEYRKHRLYCSDSTVKHVSEDSQMNEKPMFSKVNRPNTDNLCDGFSEDKIDVIDAVNIMDDSNIVTSVKRSSSLKRQSSFELFKDLLQKKTQVHSMRSKVKDVDSITYQERISDRPEWSMSDVQPADDMLSMSLPSSFSHQSRMCSYTTSVDSSSNPVSSFAQRIASKALNIRDKFKDRRKKQNSVEDVEEQTVGQCCISGELLYKQMLRWSRVWCVVSEGCLNVFRRQEDRMPMSTIVLVDCSVSAVRHDKFTRQHVFRVCQLSARSLYFQTGESNFQRWLQILKEETNTYESFQPSTPLYPELFDENIQDNCNKQHDESVSHDGGASVCSPDVNVPSNKNTLGDRRTRSFEDAKTPSKLNISQSQSTYTCWTLDNYFEQHYLNKQDFSASCESFDSWSSQSMLADDDIFYPDVSDNHLCELSSSHKNGIFQFLPRLSSSMSLVGSKGEMSLSSGEETIFNRHLPGPNNEGLLLVVDDFPISPNHVKLSAAEKAHDRCPVENTHQVAASDSIPKVNCGLI</sequence>
<dbReference type="SMART" id="SM00233">
    <property type="entry name" value="PH"/>
    <property type="match status" value="2"/>
</dbReference>
<keyword evidence="4" id="KW-1185">Reference proteome</keyword>
<name>A0AAD9JF05_9ANNE</name>
<organism evidence="3 4">
    <name type="scientific">Paralvinella palmiformis</name>
    <dbReference type="NCBI Taxonomy" id="53620"/>
    <lineage>
        <taxon>Eukaryota</taxon>
        <taxon>Metazoa</taxon>
        <taxon>Spiralia</taxon>
        <taxon>Lophotrochozoa</taxon>
        <taxon>Annelida</taxon>
        <taxon>Polychaeta</taxon>
        <taxon>Sedentaria</taxon>
        <taxon>Canalipalpata</taxon>
        <taxon>Terebellida</taxon>
        <taxon>Terebelliformia</taxon>
        <taxon>Alvinellidae</taxon>
        <taxon>Paralvinella</taxon>
    </lineage>
</organism>
<dbReference type="Pfam" id="PF00169">
    <property type="entry name" value="PH"/>
    <property type="match status" value="1"/>
</dbReference>
<evidence type="ECO:0000313" key="4">
    <source>
        <dbReference type="Proteomes" id="UP001208570"/>
    </source>
</evidence>
<feature type="region of interest" description="Disordered" evidence="1">
    <location>
        <begin position="508"/>
        <end position="538"/>
    </location>
</feature>
<evidence type="ECO:0000259" key="2">
    <source>
        <dbReference type="PROSITE" id="PS50003"/>
    </source>
</evidence>
<dbReference type="Proteomes" id="UP001208570">
    <property type="component" value="Unassembled WGS sequence"/>
</dbReference>
<feature type="domain" description="PH" evidence="2">
    <location>
        <begin position="23"/>
        <end position="143"/>
    </location>
</feature>